<comment type="function">
    <text evidence="6">Translation factor necessary for the incorporation of selenocysteine into proteins. It probably replaces EF-Tu for the insertion of selenocysteine directed by the UGA codon. SelB binds GTP and GDP.</text>
</comment>
<organism evidence="10 11">
    <name type="scientific">Brevibacterium siliguriense</name>
    <dbReference type="NCBI Taxonomy" id="1136497"/>
    <lineage>
        <taxon>Bacteria</taxon>
        <taxon>Bacillati</taxon>
        <taxon>Actinomycetota</taxon>
        <taxon>Actinomycetes</taxon>
        <taxon>Micrococcales</taxon>
        <taxon>Brevibacteriaceae</taxon>
        <taxon>Brevibacterium</taxon>
    </lineage>
</organism>
<evidence type="ECO:0000313" key="10">
    <source>
        <dbReference type="EMBL" id="SDR92418.1"/>
    </source>
</evidence>
<dbReference type="SUPFAM" id="SSF46785">
    <property type="entry name" value="Winged helix' DNA-binding domain"/>
    <property type="match status" value="1"/>
</dbReference>
<dbReference type="InterPro" id="IPR057335">
    <property type="entry name" value="Beta-barrel_SelB"/>
</dbReference>
<dbReference type="Gene3D" id="1.10.10.10">
    <property type="entry name" value="Winged helix-like DNA-binding domain superfamily/Winged helix DNA-binding domain"/>
    <property type="match status" value="1"/>
</dbReference>
<evidence type="ECO:0000256" key="3">
    <source>
        <dbReference type="ARBA" id="ARBA00022490"/>
    </source>
</evidence>
<name>A0A1H1N0N2_9MICO</name>
<dbReference type="Proteomes" id="UP000199597">
    <property type="component" value="Chromosome I"/>
</dbReference>
<accession>A0A1H1N0N2</accession>
<dbReference type="SUPFAM" id="SSF50447">
    <property type="entry name" value="Translation proteins"/>
    <property type="match status" value="1"/>
</dbReference>
<sequence length="645" mass="68308">MTETPRTADAAAPGTFVIATAGHVDHGKSTLVGALTGMEPDRWAEEKKRGLTIDLGFAWTTLPSGRELAFVDVPGHEKFLANMLAGLGPAPIACFVIATDKGWQAQSSDHRDAINALGITHGLVVITRADLVPDSVETTKEQVSAQLRGTTLEAAPIVTVSATTGEGLPELISVLDEVTATAEPPSASGRVRLWIDRAFSIKGAGTVVTGTLTAGTLTTGDTVELRGDTIDRTVGVRGLQSRNSTTTEVVPQARVAVNLRDVPADNLHRGDALLTPEAWPIVDTIDVRRTMGEALDSGIHELMAHIGTAAVPARLRSFAADHARLTLDRPLPLQVSDRIVLRAPGSRNVFAGLLVLDVDPPELTRRGDGARRGQLLAERPSEGEILAEVARRGAVERNVLTRFGLQIPVDDSLPAEVEDMGGWLVHSPALTTWVEAAKSLVSRELTASPMAAGVPVKAVAEALRRTSGTGRRRSGETKDDASPNGKTPSTHPLPESTGTATRTLLGEIISRAGLEAVDGIVRPPGHVAGLGAAEAGIAEIEQRLAADPFAAPEADDLRELALGARELAVAEKAGRILRLGDGIIVSPRTPARAMRILAGLDQPFTTSQARQALGTTRRVVIPLLEHLDGRGWTRRLDTTHREVMR</sequence>
<dbReference type="Gene3D" id="3.40.50.300">
    <property type="entry name" value="P-loop containing nucleotide triphosphate hydrolases"/>
    <property type="match status" value="1"/>
</dbReference>
<dbReference type="GO" id="GO:0005525">
    <property type="term" value="F:GTP binding"/>
    <property type="evidence" value="ECO:0007669"/>
    <property type="project" value="UniProtKB-KW"/>
</dbReference>
<keyword evidence="5" id="KW-0342">GTP-binding</keyword>
<reference evidence="11" key="1">
    <citation type="submission" date="2016-10" db="EMBL/GenBank/DDBJ databases">
        <authorList>
            <person name="Varghese N."/>
            <person name="Submissions S."/>
        </authorList>
    </citation>
    <scope>NUCLEOTIDE SEQUENCE [LARGE SCALE GENOMIC DNA]</scope>
    <source>
        <strain evidence="11">DSM 23676</strain>
    </source>
</reference>
<dbReference type="Gene3D" id="2.40.30.10">
    <property type="entry name" value="Translation factors"/>
    <property type="match status" value="1"/>
</dbReference>
<feature type="region of interest" description="Disordered" evidence="8">
    <location>
        <begin position="464"/>
        <end position="498"/>
    </location>
</feature>
<keyword evidence="3" id="KW-0963">Cytoplasm</keyword>
<dbReference type="GO" id="GO:0001514">
    <property type="term" value="P:selenocysteine incorporation"/>
    <property type="evidence" value="ECO:0007669"/>
    <property type="project" value="InterPro"/>
</dbReference>
<evidence type="ECO:0000256" key="5">
    <source>
        <dbReference type="ARBA" id="ARBA00023134"/>
    </source>
</evidence>
<dbReference type="InterPro" id="IPR015191">
    <property type="entry name" value="SelB_WHD4"/>
</dbReference>
<dbReference type="PANTHER" id="PTHR43721:SF11">
    <property type="entry name" value="SELENOCYSTEINE-SPECIFIC ELONGATION FACTOR"/>
    <property type="match status" value="1"/>
</dbReference>
<dbReference type="CDD" id="cd04171">
    <property type="entry name" value="SelB"/>
    <property type="match status" value="1"/>
</dbReference>
<dbReference type="EMBL" id="LT629766">
    <property type="protein sequence ID" value="SDR92418.1"/>
    <property type="molecule type" value="Genomic_DNA"/>
</dbReference>
<dbReference type="GO" id="GO:0003924">
    <property type="term" value="F:GTPase activity"/>
    <property type="evidence" value="ECO:0007669"/>
    <property type="project" value="InterPro"/>
</dbReference>
<evidence type="ECO:0000256" key="2">
    <source>
        <dbReference type="ARBA" id="ARBA00015953"/>
    </source>
</evidence>
<protein>
    <recommendedName>
        <fullName evidence="2">Selenocysteine-specific elongation factor</fullName>
    </recommendedName>
    <alternativeName>
        <fullName evidence="7">SelB translation factor</fullName>
    </alternativeName>
</protein>
<feature type="compositionally biased region" description="Polar residues" evidence="8">
    <location>
        <begin position="484"/>
        <end position="498"/>
    </location>
</feature>
<dbReference type="SUPFAM" id="SSF52540">
    <property type="entry name" value="P-loop containing nucleoside triphosphate hydrolases"/>
    <property type="match status" value="1"/>
</dbReference>
<dbReference type="OrthoDB" id="9803139at2"/>
<dbReference type="InterPro" id="IPR036390">
    <property type="entry name" value="WH_DNA-bd_sf"/>
</dbReference>
<dbReference type="PROSITE" id="PS51722">
    <property type="entry name" value="G_TR_2"/>
    <property type="match status" value="1"/>
</dbReference>
<dbReference type="InterPro" id="IPR000795">
    <property type="entry name" value="T_Tr_GTP-bd_dom"/>
</dbReference>
<dbReference type="GO" id="GO:0003723">
    <property type="term" value="F:RNA binding"/>
    <property type="evidence" value="ECO:0007669"/>
    <property type="project" value="InterPro"/>
</dbReference>
<evidence type="ECO:0000256" key="8">
    <source>
        <dbReference type="SAM" id="MobiDB-lite"/>
    </source>
</evidence>
<evidence type="ECO:0000256" key="1">
    <source>
        <dbReference type="ARBA" id="ARBA00004496"/>
    </source>
</evidence>
<gene>
    <name evidence="10" type="ORF">SAMN04489752_0595</name>
</gene>
<dbReference type="GO" id="GO:0003746">
    <property type="term" value="F:translation elongation factor activity"/>
    <property type="evidence" value="ECO:0007669"/>
    <property type="project" value="UniProtKB-KW"/>
</dbReference>
<keyword evidence="11" id="KW-1185">Reference proteome</keyword>
<feature type="domain" description="Tr-type G" evidence="9">
    <location>
        <begin position="13"/>
        <end position="185"/>
    </location>
</feature>
<evidence type="ECO:0000259" key="9">
    <source>
        <dbReference type="PROSITE" id="PS51722"/>
    </source>
</evidence>
<dbReference type="AlphaFoldDB" id="A0A1H1N0N2"/>
<dbReference type="InterPro" id="IPR004535">
    <property type="entry name" value="Transl_elong_SelB"/>
</dbReference>
<dbReference type="InterPro" id="IPR036388">
    <property type="entry name" value="WH-like_DNA-bd_sf"/>
</dbReference>
<dbReference type="Pfam" id="PF03144">
    <property type="entry name" value="GTP_EFTU_D2"/>
    <property type="match status" value="1"/>
</dbReference>
<dbReference type="Pfam" id="PF00009">
    <property type="entry name" value="GTP_EFTU"/>
    <property type="match status" value="1"/>
</dbReference>
<dbReference type="GO" id="GO:0005737">
    <property type="term" value="C:cytoplasm"/>
    <property type="evidence" value="ECO:0007669"/>
    <property type="project" value="UniProtKB-SubCell"/>
</dbReference>
<dbReference type="Pfam" id="PF09107">
    <property type="entry name" value="WHD_3rd_SelB"/>
    <property type="match status" value="1"/>
</dbReference>
<keyword evidence="10" id="KW-0251">Elongation factor</keyword>
<evidence type="ECO:0000313" key="11">
    <source>
        <dbReference type="Proteomes" id="UP000199597"/>
    </source>
</evidence>
<evidence type="ECO:0000256" key="6">
    <source>
        <dbReference type="ARBA" id="ARBA00025526"/>
    </source>
</evidence>
<dbReference type="InterPro" id="IPR050055">
    <property type="entry name" value="EF-Tu_GTPase"/>
</dbReference>
<dbReference type="NCBIfam" id="TIGR00475">
    <property type="entry name" value="selB"/>
    <property type="match status" value="1"/>
</dbReference>
<dbReference type="PANTHER" id="PTHR43721">
    <property type="entry name" value="ELONGATION FACTOR TU-RELATED"/>
    <property type="match status" value="1"/>
</dbReference>
<keyword evidence="4" id="KW-0648">Protein biosynthesis</keyword>
<dbReference type="InterPro" id="IPR009000">
    <property type="entry name" value="Transl_B-barrel_sf"/>
</dbReference>
<evidence type="ECO:0000256" key="7">
    <source>
        <dbReference type="ARBA" id="ARBA00031615"/>
    </source>
</evidence>
<dbReference type="RefSeq" id="WP_092009852.1">
    <property type="nucleotide sequence ID" value="NZ_LT629766.1"/>
</dbReference>
<comment type="subcellular location">
    <subcellularLocation>
        <location evidence="1">Cytoplasm</location>
    </subcellularLocation>
</comment>
<dbReference type="STRING" id="1136497.SAMN04489752_0595"/>
<keyword evidence="5" id="KW-0547">Nucleotide-binding</keyword>
<proteinExistence type="predicted"/>
<dbReference type="Pfam" id="PF25461">
    <property type="entry name" value="Beta-barrel_SelB"/>
    <property type="match status" value="1"/>
</dbReference>
<dbReference type="InterPro" id="IPR027417">
    <property type="entry name" value="P-loop_NTPase"/>
</dbReference>
<evidence type="ECO:0000256" key="4">
    <source>
        <dbReference type="ARBA" id="ARBA00022917"/>
    </source>
</evidence>
<dbReference type="InterPro" id="IPR004161">
    <property type="entry name" value="EFTu-like_2"/>
</dbReference>